<gene>
    <name evidence="1" type="ORF">GCM10008960_02840</name>
</gene>
<name>A0ABQ2RXX7_9DEIO</name>
<accession>A0ABQ2RXX7</accession>
<keyword evidence="2" id="KW-1185">Reference proteome</keyword>
<sequence length="258" mass="28773">MTANFRIRQFLTPYLSRDHATSAAHLGTILDWLEALDLAPETMSFSDEPAHRYYRVPYDPQFLRQYVLETPGLLMPIFYRAAAPASTFSPGFVSEGLMYNSCAIRFENVELHRRAQLGTLASRMASVTRPLFGGIGFPWTDTTEEARRFNAMLNTGGLDLHNNGPDSAAVRSWFGPPFAAQLDPAALTALDLVVRTTDWGGLEVDLTDEPWNAPLELLAAQKQAFNGYLSDLGLLGDYSRRLLRRPGARWAQVKAHLP</sequence>
<protein>
    <recommendedName>
        <fullName evidence="3">DUF3396 domain-containing protein</fullName>
    </recommendedName>
</protein>
<reference evidence="2" key="1">
    <citation type="journal article" date="2019" name="Int. J. Syst. Evol. Microbiol.">
        <title>The Global Catalogue of Microorganisms (GCM) 10K type strain sequencing project: providing services to taxonomists for standard genome sequencing and annotation.</title>
        <authorList>
            <consortium name="The Broad Institute Genomics Platform"/>
            <consortium name="The Broad Institute Genome Sequencing Center for Infectious Disease"/>
            <person name="Wu L."/>
            <person name="Ma J."/>
        </authorList>
    </citation>
    <scope>NUCLEOTIDE SEQUENCE [LARGE SCALE GENOMIC DNA]</scope>
    <source>
        <strain evidence="2">JCM 31405</strain>
    </source>
</reference>
<organism evidence="1 2">
    <name type="scientific">Deinococcus sedimenti</name>
    <dbReference type="NCBI Taxonomy" id="1867090"/>
    <lineage>
        <taxon>Bacteria</taxon>
        <taxon>Thermotogati</taxon>
        <taxon>Deinococcota</taxon>
        <taxon>Deinococci</taxon>
        <taxon>Deinococcales</taxon>
        <taxon>Deinococcaceae</taxon>
        <taxon>Deinococcus</taxon>
    </lineage>
</organism>
<comment type="caution">
    <text evidence="1">The sequence shown here is derived from an EMBL/GenBank/DDBJ whole genome shotgun (WGS) entry which is preliminary data.</text>
</comment>
<dbReference type="EMBL" id="BMQN01000001">
    <property type="protein sequence ID" value="GGR79429.1"/>
    <property type="molecule type" value="Genomic_DNA"/>
</dbReference>
<evidence type="ECO:0000313" key="2">
    <source>
        <dbReference type="Proteomes" id="UP000644548"/>
    </source>
</evidence>
<evidence type="ECO:0000313" key="1">
    <source>
        <dbReference type="EMBL" id="GGR79429.1"/>
    </source>
</evidence>
<dbReference type="Proteomes" id="UP000644548">
    <property type="component" value="Unassembled WGS sequence"/>
</dbReference>
<evidence type="ECO:0008006" key="3">
    <source>
        <dbReference type="Google" id="ProtNLM"/>
    </source>
</evidence>
<dbReference type="RefSeq" id="WP_189071378.1">
    <property type="nucleotide sequence ID" value="NZ_BMQN01000001.1"/>
</dbReference>
<proteinExistence type="predicted"/>